<keyword evidence="2" id="KW-0418">Kinase</keyword>
<name>A0A379GBI3_PROMI</name>
<dbReference type="InterPro" id="IPR004006">
    <property type="entry name" value="DhaK_dom"/>
</dbReference>
<evidence type="ECO:0000313" key="3">
    <source>
        <dbReference type="Proteomes" id="UP000254191"/>
    </source>
</evidence>
<dbReference type="GO" id="GO:0006071">
    <property type="term" value="P:glycerol metabolic process"/>
    <property type="evidence" value="ECO:0007669"/>
    <property type="project" value="InterPro"/>
</dbReference>
<proteinExistence type="predicted"/>
<dbReference type="AlphaFoldDB" id="A0A379GBI3"/>
<accession>A0A379GBI3</accession>
<dbReference type="EC" id="2.7.-.-" evidence="2"/>
<protein>
    <submittedName>
        <fullName evidence="2">Dihydroxyacetone kinase subunit DhaK</fullName>
        <ecNumber evidence="2">2.7.-.-</ecNumber>
    </submittedName>
</protein>
<dbReference type="EMBL" id="UGTS01000005">
    <property type="protein sequence ID" value="SUC38369.1"/>
    <property type="molecule type" value="Genomic_DNA"/>
</dbReference>
<evidence type="ECO:0000313" key="2">
    <source>
        <dbReference type="EMBL" id="SUC38369.1"/>
    </source>
</evidence>
<reference evidence="2 3" key="1">
    <citation type="submission" date="2018-06" db="EMBL/GenBank/DDBJ databases">
        <authorList>
            <consortium name="Pathogen Informatics"/>
            <person name="Doyle S."/>
        </authorList>
    </citation>
    <scope>NUCLEOTIDE SEQUENCE [LARGE SCALE GENOMIC DNA]</scope>
    <source>
        <strain evidence="2 3">NCTC11938</strain>
    </source>
</reference>
<sequence length="99" mass="10861">MKKLINRVDDVLSEQLQGFAKAHPEINLHPSSFYVTRHDAPVKGKVALLSGGGSGMSQCMLVLLEKACLMGHVLVRSLPHQPQIKCTIAQKQLIAVKVY</sequence>
<dbReference type="Gene3D" id="3.40.50.10440">
    <property type="entry name" value="Dihydroxyacetone kinase, domain 1"/>
    <property type="match status" value="1"/>
</dbReference>
<evidence type="ECO:0000259" key="1">
    <source>
        <dbReference type="PROSITE" id="PS51481"/>
    </source>
</evidence>
<gene>
    <name evidence="2" type="primary">dhaK_1</name>
    <name evidence="2" type="ORF">NCTC11938_02636</name>
</gene>
<dbReference type="SUPFAM" id="SSF82549">
    <property type="entry name" value="DAK1/DegV-like"/>
    <property type="match status" value="1"/>
</dbReference>
<dbReference type="GO" id="GO:0004371">
    <property type="term" value="F:glycerone kinase activity"/>
    <property type="evidence" value="ECO:0007669"/>
    <property type="project" value="InterPro"/>
</dbReference>
<feature type="domain" description="DhaK" evidence="1">
    <location>
        <begin position="7"/>
        <end position="99"/>
    </location>
</feature>
<organism evidence="2 3">
    <name type="scientific">Proteus mirabilis</name>
    <dbReference type="NCBI Taxonomy" id="584"/>
    <lineage>
        <taxon>Bacteria</taxon>
        <taxon>Pseudomonadati</taxon>
        <taxon>Pseudomonadota</taxon>
        <taxon>Gammaproteobacteria</taxon>
        <taxon>Enterobacterales</taxon>
        <taxon>Morganellaceae</taxon>
        <taxon>Proteus</taxon>
    </lineage>
</organism>
<keyword evidence="2" id="KW-0808">Transferase</keyword>
<dbReference type="PROSITE" id="PS51481">
    <property type="entry name" value="DHAK"/>
    <property type="match status" value="1"/>
</dbReference>
<dbReference type="Proteomes" id="UP000254191">
    <property type="component" value="Unassembled WGS sequence"/>
</dbReference>